<dbReference type="GO" id="GO:0005637">
    <property type="term" value="C:nuclear inner membrane"/>
    <property type="evidence" value="ECO:0007669"/>
    <property type="project" value="UniProtKB-SubCell"/>
</dbReference>
<comment type="similarity">
    <text evidence="2">Belongs to the NEMP family.</text>
</comment>
<dbReference type="Proteomes" id="UP000550707">
    <property type="component" value="Unassembled WGS sequence"/>
</dbReference>
<keyword evidence="9" id="KW-1185">Reference proteome</keyword>
<reference evidence="8 9" key="1">
    <citation type="journal article" date="2020" name="Nature">
        <title>Six reference-quality genomes reveal evolution of bat adaptations.</title>
        <authorList>
            <person name="Jebb D."/>
            <person name="Huang Z."/>
            <person name="Pippel M."/>
            <person name="Hughes G.M."/>
            <person name="Lavrichenko K."/>
            <person name="Devanna P."/>
            <person name="Winkler S."/>
            <person name="Jermiin L.S."/>
            <person name="Skirmuntt E.C."/>
            <person name="Katzourakis A."/>
            <person name="Burkitt-Gray L."/>
            <person name="Ray D.A."/>
            <person name="Sullivan K.A.M."/>
            <person name="Roscito J.G."/>
            <person name="Kirilenko B.M."/>
            <person name="Davalos L.M."/>
            <person name="Corthals A.P."/>
            <person name="Power M.L."/>
            <person name="Jones G."/>
            <person name="Ransome R.D."/>
            <person name="Dechmann D.K.N."/>
            <person name="Locatelli A.G."/>
            <person name="Puechmaille S.J."/>
            <person name="Fedrigo O."/>
            <person name="Jarvis E.D."/>
            <person name="Hiller M."/>
            <person name="Vernes S.C."/>
            <person name="Myers E.W."/>
            <person name="Teeling E.C."/>
        </authorList>
    </citation>
    <scope>NUCLEOTIDE SEQUENCE [LARGE SCALE GENOMIC DNA]</scope>
    <source>
        <strain evidence="8">MMolMol1</strain>
        <tissue evidence="8">Muscle</tissue>
    </source>
</reference>
<evidence type="ECO:0000256" key="3">
    <source>
        <dbReference type="ARBA" id="ARBA00022692"/>
    </source>
</evidence>
<dbReference type="EMBL" id="JACASF010000010">
    <property type="protein sequence ID" value="KAF6453272.1"/>
    <property type="molecule type" value="Genomic_DNA"/>
</dbReference>
<evidence type="ECO:0000256" key="4">
    <source>
        <dbReference type="ARBA" id="ARBA00022729"/>
    </source>
</evidence>
<sequence length="173" mass="19677">MAGGMKVAVSPAVDAGPWGGRTGCGGAVRLLLVLSSCFVCGTAKIDVKVVTLQESRVYNMITRQQFCYENVLIPKWHDIWTRIQIRVNSSKLVRVTQVENEEKLKELEQFSIWNFFSSFLKEKLNDTYVNVGLYSTKTCLKVEIIEEDTKYSVTVTRSKSYLCFSDGFYSERD</sequence>
<proteinExistence type="inferred from homology"/>
<keyword evidence="6" id="KW-0472">Membrane</keyword>
<evidence type="ECO:0000313" key="9">
    <source>
        <dbReference type="Proteomes" id="UP000550707"/>
    </source>
</evidence>
<keyword evidence="4" id="KW-0732">Signal</keyword>
<keyword evidence="5" id="KW-1133">Transmembrane helix</keyword>
<evidence type="ECO:0000256" key="6">
    <source>
        <dbReference type="ARBA" id="ARBA00023136"/>
    </source>
</evidence>
<comment type="subcellular location">
    <subcellularLocation>
        <location evidence="1">Nucleus inner membrane</location>
        <topology evidence="1">Multi-pass membrane protein</topology>
        <orientation evidence="1">Nucleoplasmic side</orientation>
    </subcellularLocation>
</comment>
<evidence type="ECO:0000313" key="8">
    <source>
        <dbReference type="EMBL" id="KAF6453272.1"/>
    </source>
</evidence>
<evidence type="ECO:0000256" key="2">
    <source>
        <dbReference type="ARBA" id="ARBA00005748"/>
    </source>
</evidence>
<protein>
    <submittedName>
        <fullName evidence="8">Nuclear envelope integral membrane protein 1</fullName>
    </submittedName>
</protein>
<dbReference type="PANTHER" id="PTHR13598">
    <property type="entry name" value="AT07567P-RELATED"/>
    <property type="match status" value="1"/>
</dbReference>
<name>A0A7J8G1J4_MOLMO</name>
<dbReference type="InterPro" id="IPR019358">
    <property type="entry name" value="NEMP_fam"/>
</dbReference>
<evidence type="ECO:0000256" key="5">
    <source>
        <dbReference type="ARBA" id="ARBA00022989"/>
    </source>
</evidence>
<gene>
    <name evidence="8" type="ORF">HJG59_012989</name>
</gene>
<keyword evidence="3" id="KW-0812">Transmembrane</keyword>
<comment type="caution">
    <text evidence="8">The sequence shown here is derived from an EMBL/GenBank/DDBJ whole genome shotgun (WGS) entry which is preliminary data.</text>
</comment>
<evidence type="ECO:0000256" key="1">
    <source>
        <dbReference type="ARBA" id="ARBA00004575"/>
    </source>
</evidence>
<evidence type="ECO:0000256" key="7">
    <source>
        <dbReference type="ARBA" id="ARBA00023242"/>
    </source>
</evidence>
<dbReference type="AlphaFoldDB" id="A0A7J8G1J4"/>
<organism evidence="8 9">
    <name type="scientific">Molossus molossus</name>
    <name type="common">Pallas' mastiff bat</name>
    <name type="synonym">Vespertilio molossus</name>
    <dbReference type="NCBI Taxonomy" id="27622"/>
    <lineage>
        <taxon>Eukaryota</taxon>
        <taxon>Metazoa</taxon>
        <taxon>Chordata</taxon>
        <taxon>Craniata</taxon>
        <taxon>Vertebrata</taxon>
        <taxon>Euteleostomi</taxon>
        <taxon>Mammalia</taxon>
        <taxon>Eutheria</taxon>
        <taxon>Laurasiatheria</taxon>
        <taxon>Chiroptera</taxon>
        <taxon>Yangochiroptera</taxon>
        <taxon>Molossidae</taxon>
        <taxon>Molossus</taxon>
    </lineage>
</organism>
<keyword evidence="7" id="KW-0539">Nucleus</keyword>
<dbReference type="PANTHER" id="PTHR13598:SF2">
    <property type="entry name" value="NUCLEAR ENVELOPE INTEGRAL MEMBRANE PROTEIN 1"/>
    <property type="match status" value="1"/>
</dbReference>
<accession>A0A7J8G1J4</accession>